<gene>
    <name evidence="1" type="ORF">UFOVP273_109</name>
</gene>
<reference evidence="1" key="1">
    <citation type="submission" date="2020-04" db="EMBL/GenBank/DDBJ databases">
        <authorList>
            <person name="Chiriac C."/>
            <person name="Salcher M."/>
            <person name="Ghai R."/>
            <person name="Kavagutti S V."/>
        </authorList>
    </citation>
    <scope>NUCLEOTIDE SEQUENCE</scope>
</reference>
<accession>A0A6J5LNB5</accession>
<organism evidence="1">
    <name type="scientific">uncultured Caudovirales phage</name>
    <dbReference type="NCBI Taxonomy" id="2100421"/>
    <lineage>
        <taxon>Viruses</taxon>
        <taxon>Duplodnaviria</taxon>
        <taxon>Heunggongvirae</taxon>
        <taxon>Uroviricota</taxon>
        <taxon>Caudoviricetes</taxon>
        <taxon>Peduoviridae</taxon>
        <taxon>Maltschvirus</taxon>
        <taxon>Maltschvirus maltsch</taxon>
    </lineage>
</organism>
<protein>
    <submittedName>
        <fullName evidence="1">Uncharacterized protein</fullName>
    </submittedName>
</protein>
<proteinExistence type="predicted"/>
<evidence type="ECO:0000313" key="1">
    <source>
        <dbReference type="EMBL" id="CAB4134490.1"/>
    </source>
</evidence>
<sequence length="84" mass="9793">MNPNYYDWYSGGFPNLGDNSVILVKDAQGVISSVLEYDYFNFAHVQYVAWRRIPPELWQSIDIDVQPEEINTMIDNYVQNQISS</sequence>
<name>A0A6J5LNB5_9CAUD</name>
<dbReference type="EMBL" id="LR796284">
    <property type="protein sequence ID" value="CAB4134490.1"/>
    <property type="molecule type" value="Genomic_DNA"/>
</dbReference>